<dbReference type="InterPro" id="IPR017867">
    <property type="entry name" value="Tyr_phospatase_low_mol_wt"/>
</dbReference>
<evidence type="ECO:0000256" key="4">
    <source>
        <dbReference type="ARBA" id="ARBA00022912"/>
    </source>
</evidence>
<organism evidence="6 7">
    <name type="scientific">Arthrobacter liuii</name>
    <dbReference type="NCBI Taxonomy" id="1476996"/>
    <lineage>
        <taxon>Bacteria</taxon>
        <taxon>Bacillati</taxon>
        <taxon>Actinomycetota</taxon>
        <taxon>Actinomycetes</taxon>
        <taxon>Micrococcales</taxon>
        <taxon>Micrococcaceae</taxon>
        <taxon>Arthrobacter</taxon>
    </lineage>
</organism>
<keyword evidence="7" id="KW-1185">Reference proteome</keyword>
<dbReference type="CDD" id="cd16343">
    <property type="entry name" value="LMWPTP"/>
    <property type="match status" value="1"/>
</dbReference>
<dbReference type="InterPro" id="IPR023485">
    <property type="entry name" value="Ptyr_pPase"/>
</dbReference>
<dbReference type="EMBL" id="BMFW01000011">
    <property type="protein sequence ID" value="GGH97048.1"/>
    <property type="molecule type" value="Genomic_DNA"/>
</dbReference>
<sequence>MHLYKTVKLCEQAASQERSGARMLRCMTSTSSAYRVITVCTGNTCRSPMAEIMLEAALGREGLDGLVEVDSAGITGYEAGRPIDPRAARRLAATQLASDHHVAREWEREWFRERDLILALDIDHYAWLSESAPDQEALDKIRMLRSFDPAMAGRDRLDQGIEDPWYGGHADFDAVWHQIQAALPGLVQHIKAAVLQSTQLQPH</sequence>
<name>A0ABQ2AVX2_9MICC</name>
<evidence type="ECO:0000256" key="2">
    <source>
        <dbReference type="ARBA" id="ARBA00013064"/>
    </source>
</evidence>
<proteinExistence type="inferred from homology"/>
<dbReference type="PANTHER" id="PTHR11717">
    <property type="entry name" value="LOW MOLECULAR WEIGHT PROTEIN TYROSINE PHOSPHATASE"/>
    <property type="match status" value="1"/>
</dbReference>
<accession>A0ABQ2AVX2</accession>
<protein>
    <recommendedName>
        <fullName evidence="2">protein-tyrosine-phosphatase</fullName>
        <ecNumber evidence="2">3.1.3.48</ecNumber>
    </recommendedName>
</protein>
<reference evidence="7" key="1">
    <citation type="journal article" date="2019" name="Int. J. Syst. Evol. Microbiol.">
        <title>The Global Catalogue of Microorganisms (GCM) 10K type strain sequencing project: providing services to taxonomists for standard genome sequencing and annotation.</title>
        <authorList>
            <consortium name="The Broad Institute Genomics Platform"/>
            <consortium name="The Broad Institute Genome Sequencing Center for Infectious Disease"/>
            <person name="Wu L."/>
            <person name="Ma J."/>
        </authorList>
    </citation>
    <scope>NUCLEOTIDE SEQUENCE [LARGE SCALE GENOMIC DNA]</scope>
    <source>
        <strain evidence="7">CGMCC 1.12778</strain>
    </source>
</reference>
<evidence type="ECO:0000256" key="1">
    <source>
        <dbReference type="ARBA" id="ARBA00011063"/>
    </source>
</evidence>
<dbReference type="EC" id="3.1.3.48" evidence="2"/>
<dbReference type="Gene3D" id="3.40.50.2300">
    <property type="match status" value="1"/>
</dbReference>
<keyword evidence="4" id="KW-0904">Protein phosphatase</keyword>
<dbReference type="InterPro" id="IPR036196">
    <property type="entry name" value="Ptyr_pPase_sf"/>
</dbReference>
<evidence type="ECO:0000313" key="6">
    <source>
        <dbReference type="EMBL" id="GGH97048.1"/>
    </source>
</evidence>
<evidence type="ECO:0000259" key="5">
    <source>
        <dbReference type="SMART" id="SM00226"/>
    </source>
</evidence>
<comment type="similarity">
    <text evidence="1">Belongs to the low molecular weight phosphotyrosine protein phosphatase family.</text>
</comment>
<dbReference type="SMART" id="SM00226">
    <property type="entry name" value="LMWPc"/>
    <property type="match status" value="1"/>
</dbReference>
<comment type="caution">
    <text evidence="6">The sequence shown here is derived from an EMBL/GenBank/DDBJ whole genome shotgun (WGS) entry which is preliminary data.</text>
</comment>
<dbReference type="PANTHER" id="PTHR11717:SF7">
    <property type="entry name" value="LOW MOLECULAR WEIGHT PHOSPHOTYROSINE PROTEIN PHOSPHATASE"/>
    <property type="match status" value="1"/>
</dbReference>
<dbReference type="PRINTS" id="PR00719">
    <property type="entry name" value="LMWPTPASE"/>
</dbReference>
<feature type="domain" description="Phosphotyrosine protein phosphatase I" evidence="5">
    <location>
        <begin position="34"/>
        <end position="189"/>
    </location>
</feature>
<keyword evidence="3" id="KW-0378">Hydrolase</keyword>
<dbReference type="Proteomes" id="UP000643279">
    <property type="component" value="Unassembled WGS sequence"/>
</dbReference>
<dbReference type="InterPro" id="IPR050438">
    <property type="entry name" value="LMW_PTPase"/>
</dbReference>
<dbReference type="SUPFAM" id="SSF52788">
    <property type="entry name" value="Phosphotyrosine protein phosphatases I"/>
    <property type="match status" value="1"/>
</dbReference>
<gene>
    <name evidence="6" type="ORF">GCM10007170_26350</name>
</gene>
<dbReference type="Pfam" id="PF01451">
    <property type="entry name" value="LMWPc"/>
    <property type="match status" value="1"/>
</dbReference>
<evidence type="ECO:0000313" key="7">
    <source>
        <dbReference type="Proteomes" id="UP000643279"/>
    </source>
</evidence>
<evidence type="ECO:0000256" key="3">
    <source>
        <dbReference type="ARBA" id="ARBA00022801"/>
    </source>
</evidence>